<evidence type="ECO:0000313" key="2">
    <source>
        <dbReference type="EMBL" id="GMI38002.1"/>
    </source>
</evidence>
<comment type="caution">
    <text evidence="2">The sequence shown here is derived from an EMBL/GenBank/DDBJ whole genome shotgun (WGS) entry which is preliminary data.</text>
</comment>
<proteinExistence type="predicted"/>
<evidence type="ECO:0008006" key="4">
    <source>
        <dbReference type="Google" id="ProtNLM"/>
    </source>
</evidence>
<sequence>MCLPIYVFGVFLVFAALAPVLILPLFCALACYTAFLGGTWGSITGSAFSLLLSSCVTKAEAVSERLVEVGWSPPQIAACGLGICVASLLVQLLGHRMCEKLQPPPNLMHGLVCAPSLEFCCFHRHLFIWMSRRFWEPDEELKELEEVFDKARDHHVRLRVEQEIELRKKAA</sequence>
<feature type="transmembrane region" description="Helical" evidence="1">
    <location>
        <begin position="34"/>
        <end position="54"/>
    </location>
</feature>
<name>A0ABQ6N0X5_9STRA</name>
<keyword evidence="1" id="KW-0472">Membrane</keyword>
<keyword evidence="1" id="KW-0812">Transmembrane</keyword>
<accession>A0ABQ6N0X5</accession>
<keyword evidence="1" id="KW-1133">Transmembrane helix</keyword>
<dbReference type="Proteomes" id="UP001165060">
    <property type="component" value="Unassembled WGS sequence"/>
</dbReference>
<dbReference type="EMBL" id="BRYB01002007">
    <property type="protein sequence ID" value="GMI38002.1"/>
    <property type="molecule type" value="Genomic_DNA"/>
</dbReference>
<keyword evidence="3" id="KW-1185">Reference proteome</keyword>
<feature type="transmembrane region" description="Helical" evidence="1">
    <location>
        <begin position="6"/>
        <end position="27"/>
    </location>
</feature>
<evidence type="ECO:0000256" key="1">
    <source>
        <dbReference type="SAM" id="Phobius"/>
    </source>
</evidence>
<protein>
    <recommendedName>
        <fullName evidence="4">Transmembrane protein</fullName>
    </recommendedName>
</protein>
<feature type="transmembrane region" description="Helical" evidence="1">
    <location>
        <begin position="74"/>
        <end position="93"/>
    </location>
</feature>
<organism evidence="2 3">
    <name type="scientific">Tetraparma gracilis</name>
    <dbReference type="NCBI Taxonomy" id="2962635"/>
    <lineage>
        <taxon>Eukaryota</taxon>
        <taxon>Sar</taxon>
        <taxon>Stramenopiles</taxon>
        <taxon>Ochrophyta</taxon>
        <taxon>Bolidophyceae</taxon>
        <taxon>Parmales</taxon>
        <taxon>Triparmaceae</taxon>
        <taxon>Tetraparma</taxon>
    </lineage>
</organism>
<evidence type="ECO:0000313" key="3">
    <source>
        <dbReference type="Proteomes" id="UP001165060"/>
    </source>
</evidence>
<reference evidence="2 3" key="1">
    <citation type="journal article" date="2023" name="Commun. Biol.">
        <title>Genome analysis of Parmales, the sister group of diatoms, reveals the evolutionary specialization of diatoms from phago-mixotrophs to photoautotrophs.</title>
        <authorList>
            <person name="Ban H."/>
            <person name="Sato S."/>
            <person name="Yoshikawa S."/>
            <person name="Yamada K."/>
            <person name="Nakamura Y."/>
            <person name="Ichinomiya M."/>
            <person name="Sato N."/>
            <person name="Blanc-Mathieu R."/>
            <person name="Endo H."/>
            <person name="Kuwata A."/>
            <person name="Ogata H."/>
        </authorList>
    </citation>
    <scope>NUCLEOTIDE SEQUENCE [LARGE SCALE GENOMIC DNA]</scope>
</reference>
<gene>
    <name evidence="2" type="ORF">TeGR_g15046</name>
</gene>